<sequence>MAFSDSHTETVPVQLPNGAIVKVEVAKTGREDVSFDPKQFQPVADAIEGVVQMIATPIQKVKPKKATVKFGMELAIESGQLTAVIVKGSGKANLEITLEWEAASKVEP</sequence>
<dbReference type="InterPro" id="IPR045794">
    <property type="entry name" value="Trypco1"/>
</dbReference>
<dbReference type="EMBL" id="CP130144">
    <property type="protein sequence ID" value="WNZ45251.1"/>
    <property type="molecule type" value="Genomic_DNA"/>
</dbReference>
<dbReference type="NCBIfam" id="NF041216">
    <property type="entry name" value="CU044_2847_fam"/>
    <property type="match status" value="1"/>
</dbReference>
<name>A0AA97AVE4_LEPBY</name>
<reference evidence="2" key="2">
    <citation type="submission" date="2023-07" db="EMBL/GenBank/DDBJ databases">
        <authorList>
            <person name="Bai X.-H."/>
            <person name="Wang H.-H."/>
            <person name="Wang J."/>
            <person name="Ma M.-Y."/>
            <person name="Hu H.-H."/>
            <person name="Song Z.-L."/>
            <person name="Ma H.-G."/>
            <person name="Fan Y."/>
            <person name="Du C.-Y."/>
            <person name="Xu J.-C."/>
        </authorList>
    </citation>
    <scope>NUCLEOTIDE SEQUENCE</scope>
    <source>
        <strain evidence="2">CZ1</strain>
    </source>
</reference>
<reference evidence="2" key="1">
    <citation type="journal article" date="2023" name="Plants (Basel)">
        <title>Genomic Analysis of Leptolyngbya boryana CZ1 Reveals Efficient Carbon Fixation Modules.</title>
        <authorList>
            <person name="Bai X."/>
            <person name="Wang H."/>
            <person name="Cheng W."/>
            <person name="Wang J."/>
            <person name="Ma M."/>
            <person name="Hu H."/>
            <person name="Song Z."/>
            <person name="Ma H."/>
            <person name="Fan Y."/>
            <person name="Du C."/>
            <person name="Xu J."/>
        </authorList>
    </citation>
    <scope>NUCLEOTIDE SEQUENCE</scope>
    <source>
        <strain evidence="2">CZ1</strain>
    </source>
</reference>
<feature type="domain" description="Trypsin-co-occurring" evidence="1">
    <location>
        <begin position="14"/>
        <end position="101"/>
    </location>
</feature>
<evidence type="ECO:0000259" key="1">
    <source>
        <dbReference type="Pfam" id="PF19493"/>
    </source>
</evidence>
<dbReference type="RefSeq" id="WP_316426975.1">
    <property type="nucleotide sequence ID" value="NZ_CP130144.1"/>
</dbReference>
<dbReference type="AlphaFoldDB" id="A0AA97AVE4"/>
<organism evidence="2">
    <name type="scientific">Leptolyngbya boryana CZ1</name>
    <dbReference type="NCBI Taxonomy" id="3060204"/>
    <lineage>
        <taxon>Bacteria</taxon>
        <taxon>Bacillati</taxon>
        <taxon>Cyanobacteriota</taxon>
        <taxon>Cyanophyceae</taxon>
        <taxon>Leptolyngbyales</taxon>
        <taxon>Leptolyngbyaceae</taxon>
        <taxon>Leptolyngbya group</taxon>
        <taxon>Leptolyngbya</taxon>
    </lineage>
</organism>
<proteinExistence type="predicted"/>
<protein>
    <submittedName>
        <fullName evidence="2">CU044_2847 family protein</fullName>
    </submittedName>
</protein>
<dbReference type="Pfam" id="PF19493">
    <property type="entry name" value="Trypco1"/>
    <property type="match status" value="1"/>
</dbReference>
<gene>
    <name evidence="2" type="ORF">Q2T42_26030</name>
</gene>
<evidence type="ECO:0000313" key="2">
    <source>
        <dbReference type="EMBL" id="WNZ45251.1"/>
    </source>
</evidence>
<accession>A0AA97AVE4</accession>